<protein>
    <submittedName>
        <fullName evidence="1">Uncharacterized protein</fullName>
    </submittedName>
</protein>
<evidence type="ECO:0000313" key="1">
    <source>
        <dbReference type="EMBL" id="DAF46789.1"/>
    </source>
</evidence>
<accession>A0A8S5S6X5</accession>
<sequence length="46" mass="5228">MLILYSSVNIHYNIIKCSIFCCHFASSQPLHKSIFSTIKMPHSAIC</sequence>
<proteinExistence type="predicted"/>
<reference evidence="1" key="1">
    <citation type="journal article" date="2021" name="Proc. Natl. Acad. Sci. U.S.A.">
        <title>A Catalog of Tens of Thousands of Viruses from Human Metagenomes Reveals Hidden Associations with Chronic Diseases.</title>
        <authorList>
            <person name="Tisza M.J."/>
            <person name="Buck C.B."/>
        </authorList>
    </citation>
    <scope>NUCLEOTIDE SEQUENCE</scope>
    <source>
        <strain evidence="1">Ctj0M16</strain>
    </source>
</reference>
<name>A0A8S5S6X5_9CAUD</name>
<organism evidence="1">
    <name type="scientific">Siphoviridae sp. ctj0M16</name>
    <dbReference type="NCBI Taxonomy" id="2827918"/>
    <lineage>
        <taxon>Viruses</taxon>
        <taxon>Duplodnaviria</taxon>
        <taxon>Heunggongvirae</taxon>
        <taxon>Uroviricota</taxon>
        <taxon>Caudoviricetes</taxon>
    </lineage>
</organism>
<dbReference type="EMBL" id="BK032544">
    <property type="protein sequence ID" value="DAF46789.1"/>
    <property type="molecule type" value="Genomic_DNA"/>
</dbReference>